<protein>
    <submittedName>
        <fullName evidence="2">Uncharacterized protein</fullName>
    </submittedName>
</protein>
<proteinExistence type="predicted"/>
<sequence>MSTKNDLKKLAWLVKAKGDPKKDMPPTREKGIYIGVLMLEYTGDKSSKRARDDTLDISPLKKKPLTSADDKKNEPLLKPEDKKKTLTLPDVKPTGSPSKKAPHQASGDEGTSVNPGVVLGLKAFVSRVAELKADKQRSNVVVSVLEKELEGLKSYTKEFNIATEKLEKEMAKLRRGEVLTKKLAVDKFKASEEYKEAVEEAASSYFGEGFD</sequence>
<dbReference type="AlphaFoldDB" id="A0A7J0DZ76"/>
<comment type="caution">
    <text evidence="2">The sequence shown here is derived from an EMBL/GenBank/DDBJ whole genome shotgun (WGS) entry which is preliminary data.</text>
</comment>
<gene>
    <name evidence="2" type="ORF">Acr_00g0089820</name>
</gene>
<reference evidence="3" key="1">
    <citation type="submission" date="2019-07" db="EMBL/GenBank/DDBJ databases">
        <title>De Novo Assembly of kiwifruit Actinidia rufa.</title>
        <authorList>
            <person name="Sugita-Konishi S."/>
            <person name="Sato K."/>
            <person name="Mori E."/>
            <person name="Abe Y."/>
            <person name="Kisaki G."/>
            <person name="Hamano K."/>
            <person name="Suezawa K."/>
            <person name="Otani M."/>
            <person name="Fukuda T."/>
            <person name="Manabe T."/>
            <person name="Gomi K."/>
            <person name="Tabuchi M."/>
            <person name="Akimitsu K."/>
            <person name="Kataoka I."/>
        </authorList>
    </citation>
    <scope>NUCLEOTIDE SEQUENCE [LARGE SCALE GENOMIC DNA]</scope>
    <source>
        <strain evidence="3">cv. Fuchu</strain>
    </source>
</reference>
<evidence type="ECO:0000313" key="2">
    <source>
        <dbReference type="EMBL" id="GFS44352.1"/>
    </source>
</evidence>
<feature type="region of interest" description="Disordered" evidence="1">
    <location>
        <begin position="45"/>
        <end position="113"/>
    </location>
</feature>
<feature type="compositionally biased region" description="Basic and acidic residues" evidence="1">
    <location>
        <begin position="45"/>
        <end position="54"/>
    </location>
</feature>
<name>A0A7J0DZ76_9ERIC</name>
<feature type="compositionally biased region" description="Basic and acidic residues" evidence="1">
    <location>
        <begin position="68"/>
        <end position="84"/>
    </location>
</feature>
<accession>A0A7J0DZ76</accession>
<keyword evidence="3" id="KW-1185">Reference proteome</keyword>
<organism evidence="2 3">
    <name type="scientific">Actinidia rufa</name>
    <dbReference type="NCBI Taxonomy" id="165716"/>
    <lineage>
        <taxon>Eukaryota</taxon>
        <taxon>Viridiplantae</taxon>
        <taxon>Streptophyta</taxon>
        <taxon>Embryophyta</taxon>
        <taxon>Tracheophyta</taxon>
        <taxon>Spermatophyta</taxon>
        <taxon>Magnoliopsida</taxon>
        <taxon>eudicotyledons</taxon>
        <taxon>Gunneridae</taxon>
        <taxon>Pentapetalae</taxon>
        <taxon>asterids</taxon>
        <taxon>Ericales</taxon>
        <taxon>Actinidiaceae</taxon>
        <taxon>Actinidia</taxon>
    </lineage>
</organism>
<dbReference type="EMBL" id="BJWL01000438">
    <property type="protein sequence ID" value="GFS44352.1"/>
    <property type="molecule type" value="Genomic_DNA"/>
</dbReference>
<evidence type="ECO:0000313" key="3">
    <source>
        <dbReference type="Proteomes" id="UP000585474"/>
    </source>
</evidence>
<evidence type="ECO:0000256" key="1">
    <source>
        <dbReference type="SAM" id="MobiDB-lite"/>
    </source>
</evidence>
<dbReference type="Proteomes" id="UP000585474">
    <property type="component" value="Unassembled WGS sequence"/>
</dbReference>